<organism evidence="3 4">
    <name type="scientific">Bombardia bombarda</name>
    <dbReference type="NCBI Taxonomy" id="252184"/>
    <lineage>
        <taxon>Eukaryota</taxon>
        <taxon>Fungi</taxon>
        <taxon>Dikarya</taxon>
        <taxon>Ascomycota</taxon>
        <taxon>Pezizomycotina</taxon>
        <taxon>Sordariomycetes</taxon>
        <taxon>Sordariomycetidae</taxon>
        <taxon>Sordariales</taxon>
        <taxon>Lasiosphaeriaceae</taxon>
        <taxon>Bombardia</taxon>
    </lineage>
</organism>
<feature type="domain" description="DUF3074" evidence="2">
    <location>
        <begin position="114"/>
        <end position="338"/>
    </location>
</feature>
<evidence type="ECO:0000259" key="2">
    <source>
        <dbReference type="Pfam" id="PF11274"/>
    </source>
</evidence>
<sequence length="346" mass="37577">MATPPSDDNTTIGGLIRLSGLQRSQLPPADSTPASLVPLLTSLLREAVPFIDSVAPKKSSGSGSGAGASAAGSSSPWKILTTKRHADSAAGIDLLERTVVKVKGKGSEKEKEKWICRRSVHEESSEAGRRTASWAEFRESFKERHPETEDAFTPEVVGARRAVEWDCGVVVVKLTALPDDNNDETYGHFSLAVVEMRHHIGKPLKDRTFPVLQMTCAVMEKKPPAISTPDDEHHLESQWEWHEKPEILIVSVTVSDFGTAPEALLSKDAPGNDTVIGAYASIERIRKLPPQSDNGGGGDIEWIMATASDAGGVLPKWVQAMAVPGQIAKDVYLFLSWIAKEREKQK</sequence>
<comment type="caution">
    <text evidence="3">The sequence shown here is derived from an EMBL/GenBank/DDBJ whole genome shotgun (WGS) entry which is preliminary data.</text>
</comment>
<dbReference type="EMBL" id="JAULSR010000002">
    <property type="protein sequence ID" value="KAK0628444.1"/>
    <property type="molecule type" value="Genomic_DNA"/>
</dbReference>
<evidence type="ECO:0000313" key="3">
    <source>
        <dbReference type="EMBL" id="KAK0628444.1"/>
    </source>
</evidence>
<dbReference type="Proteomes" id="UP001174934">
    <property type="component" value="Unassembled WGS sequence"/>
</dbReference>
<proteinExistence type="predicted"/>
<evidence type="ECO:0000256" key="1">
    <source>
        <dbReference type="SAM" id="MobiDB-lite"/>
    </source>
</evidence>
<keyword evidence="4" id="KW-1185">Reference proteome</keyword>
<dbReference type="PANTHER" id="PTHR40370">
    <property type="entry name" value="EXPRESSED PROTEIN"/>
    <property type="match status" value="1"/>
</dbReference>
<reference evidence="3" key="1">
    <citation type="submission" date="2023-06" db="EMBL/GenBank/DDBJ databases">
        <title>Genome-scale phylogeny and comparative genomics of the fungal order Sordariales.</title>
        <authorList>
            <consortium name="Lawrence Berkeley National Laboratory"/>
            <person name="Hensen N."/>
            <person name="Bonometti L."/>
            <person name="Westerberg I."/>
            <person name="Brannstrom I.O."/>
            <person name="Guillou S."/>
            <person name="Cros-Aarteil S."/>
            <person name="Calhoun S."/>
            <person name="Haridas S."/>
            <person name="Kuo A."/>
            <person name="Mondo S."/>
            <person name="Pangilinan J."/>
            <person name="Riley R."/>
            <person name="LaButti K."/>
            <person name="Andreopoulos B."/>
            <person name="Lipzen A."/>
            <person name="Chen C."/>
            <person name="Yanf M."/>
            <person name="Daum C."/>
            <person name="Ng V."/>
            <person name="Clum A."/>
            <person name="Steindorff A."/>
            <person name="Ohm R."/>
            <person name="Martin F."/>
            <person name="Silar P."/>
            <person name="Natvig D."/>
            <person name="Lalanne C."/>
            <person name="Gautier V."/>
            <person name="Ament-velasquez S.L."/>
            <person name="Kruys A."/>
            <person name="Hutchinson M.I."/>
            <person name="Powell A.J."/>
            <person name="Barry K."/>
            <person name="Miller A.N."/>
            <person name="Grigoriev I.V."/>
            <person name="Debuchy R."/>
            <person name="Gladieux P."/>
            <person name="Thoren M.H."/>
            <person name="Johannesson H."/>
        </authorList>
    </citation>
    <scope>NUCLEOTIDE SEQUENCE</scope>
    <source>
        <strain evidence="3">SMH3391-2</strain>
    </source>
</reference>
<gene>
    <name evidence="3" type="ORF">B0T17DRAFT_522716</name>
</gene>
<dbReference type="AlphaFoldDB" id="A0AA40C8F9"/>
<evidence type="ECO:0000313" key="4">
    <source>
        <dbReference type="Proteomes" id="UP001174934"/>
    </source>
</evidence>
<dbReference type="InterPro" id="IPR024500">
    <property type="entry name" value="DUF3074"/>
</dbReference>
<accession>A0AA40C8F9</accession>
<protein>
    <recommendedName>
        <fullName evidence="2">DUF3074 domain-containing protein</fullName>
    </recommendedName>
</protein>
<dbReference type="PANTHER" id="PTHR40370:SF1">
    <property type="entry name" value="DUF3074 DOMAIN-CONTAINING PROTEIN"/>
    <property type="match status" value="1"/>
</dbReference>
<dbReference type="SUPFAM" id="SSF55961">
    <property type="entry name" value="Bet v1-like"/>
    <property type="match status" value="1"/>
</dbReference>
<feature type="region of interest" description="Disordered" evidence="1">
    <location>
        <begin position="54"/>
        <end position="75"/>
    </location>
</feature>
<dbReference type="Pfam" id="PF11274">
    <property type="entry name" value="DUF3074"/>
    <property type="match status" value="1"/>
</dbReference>
<name>A0AA40C8F9_9PEZI</name>